<sequence length="182" mass="21193">MKFIRKFDIDIIRLKEGEHHFNFEIGREFLDHFEKIKDVVHQIDLKVDVCLDRKTNLIEADFSISGTVGLTCDRSLEKFEHALDVKNKILYKYGMEEKEINEEVFQITPDTPSINVAQLIYEFILLAIPAKKIHPDHRTEEDESAEDDGWIVYAAGNEAEKEDDIAGQNPFWEALKKLKNNE</sequence>
<reference evidence="1 2" key="1">
    <citation type="submission" date="2020-03" db="EMBL/GenBank/DDBJ databases">
        <title>Cyclobacterium plantarum sp. nov., a marine bacterium isolated from a coastal-marine wetland.</title>
        <authorList>
            <person name="Sanchez-Porro C."/>
            <person name="Ventosa A."/>
            <person name="Amoozegar M."/>
        </authorList>
    </citation>
    <scope>NUCLEOTIDE SEQUENCE [LARGE SCALE GENOMIC DNA]</scope>
    <source>
        <strain evidence="1 2">GBPx2</strain>
    </source>
</reference>
<gene>
    <name evidence="1" type="ORF">G9Q97_24220</name>
</gene>
<dbReference type="Proteomes" id="UP000649799">
    <property type="component" value="Unassembled WGS sequence"/>
</dbReference>
<accession>A0ABX0HDZ4</accession>
<name>A0ABX0HDZ4_9BACT</name>
<evidence type="ECO:0000313" key="2">
    <source>
        <dbReference type="Proteomes" id="UP000649799"/>
    </source>
</evidence>
<protein>
    <submittedName>
        <fullName evidence="1">DUF177 domain-containing protein</fullName>
    </submittedName>
</protein>
<dbReference type="Pfam" id="PF02620">
    <property type="entry name" value="YceD"/>
    <property type="match status" value="1"/>
</dbReference>
<keyword evidence="2" id="KW-1185">Reference proteome</keyword>
<dbReference type="RefSeq" id="WP_166151777.1">
    <property type="nucleotide sequence ID" value="NZ_JAANYN010000020.1"/>
</dbReference>
<comment type="caution">
    <text evidence="1">The sequence shown here is derived from an EMBL/GenBank/DDBJ whole genome shotgun (WGS) entry which is preliminary data.</text>
</comment>
<dbReference type="InterPro" id="IPR003772">
    <property type="entry name" value="YceD"/>
</dbReference>
<evidence type="ECO:0000313" key="1">
    <source>
        <dbReference type="EMBL" id="NHE59922.1"/>
    </source>
</evidence>
<proteinExistence type="predicted"/>
<organism evidence="1 2">
    <name type="scientific">Cyclobacterium plantarum</name>
    <dbReference type="NCBI Taxonomy" id="2716263"/>
    <lineage>
        <taxon>Bacteria</taxon>
        <taxon>Pseudomonadati</taxon>
        <taxon>Bacteroidota</taxon>
        <taxon>Cytophagia</taxon>
        <taxon>Cytophagales</taxon>
        <taxon>Cyclobacteriaceae</taxon>
        <taxon>Cyclobacterium</taxon>
    </lineage>
</organism>
<dbReference type="EMBL" id="JAANYN010000020">
    <property type="protein sequence ID" value="NHE59922.1"/>
    <property type="molecule type" value="Genomic_DNA"/>
</dbReference>